<organism evidence="2 3">
    <name type="scientific">Rotaria sordida</name>
    <dbReference type="NCBI Taxonomy" id="392033"/>
    <lineage>
        <taxon>Eukaryota</taxon>
        <taxon>Metazoa</taxon>
        <taxon>Spiralia</taxon>
        <taxon>Gnathifera</taxon>
        <taxon>Rotifera</taxon>
        <taxon>Eurotatoria</taxon>
        <taxon>Bdelloidea</taxon>
        <taxon>Philodinida</taxon>
        <taxon>Philodinidae</taxon>
        <taxon>Rotaria</taxon>
    </lineage>
</organism>
<evidence type="ECO:0000256" key="1">
    <source>
        <dbReference type="SAM" id="Phobius"/>
    </source>
</evidence>
<comment type="caution">
    <text evidence="2">The sequence shown here is derived from an EMBL/GenBank/DDBJ whole genome shotgun (WGS) entry which is preliminary data.</text>
</comment>
<evidence type="ECO:0000313" key="3">
    <source>
        <dbReference type="Proteomes" id="UP000663889"/>
    </source>
</evidence>
<accession>A0A814TJK5</accession>
<protein>
    <recommendedName>
        <fullName evidence="4">Transmembrane protein</fullName>
    </recommendedName>
</protein>
<name>A0A814TJK5_9BILA</name>
<dbReference type="AlphaFoldDB" id="A0A814TJK5"/>
<proteinExistence type="predicted"/>
<feature type="transmembrane region" description="Helical" evidence="1">
    <location>
        <begin position="35"/>
        <end position="57"/>
    </location>
</feature>
<sequence>MVPDNILLEPPFEGACLYSKKAKLATRRSYKKKRFIIPVSLLAAIAVVAVVLGSVFGSRSTNKAASMYFDFLFNSKVTDG</sequence>
<keyword evidence="1" id="KW-1133">Transmembrane helix</keyword>
<dbReference type="Proteomes" id="UP000663889">
    <property type="component" value="Unassembled WGS sequence"/>
</dbReference>
<keyword evidence="1" id="KW-0812">Transmembrane</keyword>
<reference evidence="2" key="1">
    <citation type="submission" date="2021-02" db="EMBL/GenBank/DDBJ databases">
        <authorList>
            <person name="Nowell W R."/>
        </authorList>
    </citation>
    <scope>NUCLEOTIDE SEQUENCE</scope>
</reference>
<gene>
    <name evidence="2" type="ORF">SEV965_LOCUS19043</name>
</gene>
<evidence type="ECO:0000313" key="2">
    <source>
        <dbReference type="EMBL" id="CAF1162305.1"/>
    </source>
</evidence>
<keyword evidence="1" id="KW-0472">Membrane</keyword>
<dbReference type="EMBL" id="CAJNOU010001167">
    <property type="protein sequence ID" value="CAF1162305.1"/>
    <property type="molecule type" value="Genomic_DNA"/>
</dbReference>
<evidence type="ECO:0008006" key="4">
    <source>
        <dbReference type="Google" id="ProtNLM"/>
    </source>
</evidence>